<name>A0A6J5TPW3_PRUAR</name>
<feature type="compositionally biased region" description="Polar residues" evidence="2">
    <location>
        <begin position="186"/>
        <end position="197"/>
    </location>
</feature>
<evidence type="ECO:0000313" key="4">
    <source>
        <dbReference type="EMBL" id="CAB4266076.1"/>
    </source>
</evidence>
<dbReference type="EMBL" id="CAEKDK010000001">
    <property type="protein sequence ID" value="CAB4266076.1"/>
    <property type="molecule type" value="Genomic_DNA"/>
</dbReference>
<dbReference type="PROSITE" id="PS50891">
    <property type="entry name" value="LOB"/>
    <property type="match status" value="1"/>
</dbReference>
<protein>
    <recommendedName>
        <fullName evidence="3">LOB domain-containing protein</fullName>
    </recommendedName>
</protein>
<reference evidence="4 5" key="1">
    <citation type="submission" date="2020-05" db="EMBL/GenBank/DDBJ databases">
        <authorList>
            <person name="Campoy J."/>
            <person name="Schneeberger K."/>
            <person name="Spophaly S."/>
        </authorList>
    </citation>
    <scope>NUCLEOTIDE SEQUENCE [LARGE SCALE GENOMIC DNA]</scope>
    <source>
        <strain evidence="4">PruArmRojPasFocal</strain>
    </source>
</reference>
<dbReference type="PANTHER" id="PTHR31301">
    <property type="entry name" value="LOB DOMAIN-CONTAINING PROTEIN 4-RELATED"/>
    <property type="match status" value="1"/>
</dbReference>
<proteinExistence type="inferred from homology"/>
<dbReference type="Pfam" id="PF03195">
    <property type="entry name" value="LOB"/>
    <property type="match status" value="1"/>
</dbReference>
<evidence type="ECO:0000313" key="5">
    <source>
        <dbReference type="Proteomes" id="UP000507222"/>
    </source>
</evidence>
<sequence>MKHQTCAACRFQRKKCTQDCLMAPYFPATRFQQFLNAHKLFGVGKITKTLNSVSPQQRSSAMYSVKAEAEYRARDPVGGCYNEIKSLLWKIRTTEDELQHVHYQLCMFRAGGENAMAHPLEGYEYNVVQDVEYDSQLHHQLQQNIVQEQSGVVENHQEQSNVFDLRDEVVLEQDVNPIQDEGPVIHNSTSQLQSGKR</sequence>
<evidence type="ECO:0000256" key="1">
    <source>
        <dbReference type="ARBA" id="ARBA00005474"/>
    </source>
</evidence>
<evidence type="ECO:0000259" key="3">
    <source>
        <dbReference type="PROSITE" id="PS50891"/>
    </source>
</evidence>
<accession>A0A6J5TPW3</accession>
<dbReference type="Proteomes" id="UP000507222">
    <property type="component" value="Unassembled WGS sequence"/>
</dbReference>
<gene>
    <name evidence="4" type="ORF">CURHAP_LOCUS8320</name>
</gene>
<dbReference type="PANTHER" id="PTHR31301:SF186">
    <property type="entry name" value="OS09G0364100 PROTEIN"/>
    <property type="match status" value="1"/>
</dbReference>
<organism evidence="4 5">
    <name type="scientific">Prunus armeniaca</name>
    <name type="common">Apricot</name>
    <name type="synonym">Armeniaca vulgaris</name>
    <dbReference type="NCBI Taxonomy" id="36596"/>
    <lineage>
        <taxon>Eukaryota</taxon>
        <taxon>Viridiplantae</taxon>
        <taxon>Streptophyta</taxon>
        <taxon>Embryophyta</taxon>
        <taxon>Tracheophyta</taxon>
        <taxon>Spermatophyta</taxon>
        <taxon>Magnoliopsida</taxon>
        <taxon>eudicotyledons</taxon>
        <taxon>Gunneridae</taxon>
        <taxon>Pentapetalae</taxon>
        <taxon>rosids</taxon>
        <taxon>fabids</taxon>
        <taxon>Rosales</taxon>
        <taxon>Rosaceae</taxon>
        <taxon>Amygdaloideae</taxon>
        <taxon>Amygdaleae</taxon>
        <taxon>Prunus</taxon>
    </lineage>
</organism>
<feature type="domain" description="LOB" evidence="3">
    <location>
        <begin position="4"/>
        <end position="105"/>
    </location>
</feature>
<evidence type="ECO:0000256" key="2">
    <source>
        <dbReference type="SAM" id="MobiDB-lite"/>
    </source>
</evidence>
<comment type="similarity">
    <text evidence="1">Belongs to the LOB domain-containing protein family.</text>
</comment>
<dbReference type="AlphaFoldDB" id="A0A6J5TPW3"/>
<dbReference type="InterPro" id="IPR004883">
    <property type="entry name" value="LOB"/>
</dbReference>
<feature type="region of interest" description="Disordered" evidence="2">
    <location>
        <begin position="176"/>
        <end position="197"/>
    </location>
</feature>